<evidence type="ECO:0000313" key="2">
    <source>
        <dbReference type="Ensembl" id="ENSDNVP00000018093.1"/>
    </source>
</evidence>
<dbReference type="Ensembl" id="ENSDNVT00000021753.1">
    <property type="protein sequence ID" value="ENSDNVP00000018093.1"/>
    <property type="gene ID" value="ENSDNVG00000012645.1"/>
</dbReference>
<protein>
    <submittedName>
        <fullName evidence="2">Uncharacterized protein</fullName>
    </submittedName>
</protein>
<evidence type="ECO:0000313" key="3">
    <source>
        <dbReference type="Proteomes" id="UP000694423"/>
    </source>
</evidence>
<dbReference type="SUPFAM" id="SSF48726">
    <property type="entry name" value="Immunoglobulin"/>
    <property type="match status" value="1"/>
</dbReference>
<dbReference type="InterPro" id="IPR036179">
    <property type="entry name" value="Ig-like_dom_sf"/>
</dbReference>
<keyword evidence="3" id="KW-1185">Reference proteome</keyword>
<reference evidence="2" key="2">
    <citation type="submission" date="2025-09" db="UniProtKB">
        <authorList>
            <consortium name="Ensembl"/>
        </authorList>
    </citation>
    <scope>IDENTIFICATION</scope>
</reference>
<feature type="compositionally biased region" description="Polar residues" evidence="1">
    <location>
        <begin position="106"/>
        <end position="118"/>
    </location>
</feature>
<accession>A0A8C4K7P1</accession>
<dbReference type="Proteomes" id="UP000694423">
    <property type="component" value="Unplaced"/>
</dbReference>
<sequence>MLLPMLPKPASWFGYILVPWVRAQVQLVKAGGGLKATGVSMHLSCFSFKDYDILERVAWIVYDSSIICYDTAMDGRATASWDNPQLSLELLSPAAADTATSFCSTRELSKGQSDSNTGRAKAAMEGGA</sequence>
<organism evidence="2 3">
    <name type="scientific">Dromaius novaehollandiae</name>
    <name type="common">Emu</name>
    <dbReference type="NCBI Taxonomy" id="8790"/>
    <lineage>
        <taxon>Eukaryota</taxon>
        <taxon>Metazoa</taxon>
        <taxon>Chordata</taxon>
        <taxon>Craniata</taxon>
        <taxon>Vertebrata</taxon>
        <taxon>Euteleostomi</taxon>
        <taxon>Archelosauria</taxon>
        <taxon>Archosauria</taxon>
        <taxon>Dinosauria</taxon>
        <taxon>Saurischia</taxon>
        <taxon>Theropoda</taxon>
        <taxon>Coelurosauria</taxon>
        <taxon>Aves</taxon>
        <taxon>Palaeognathae</taxon>
        <taxon>Casuariiformes</taxon>
        <taxon>Dromaiidae</taxon>
        <taxon>Dromaius</taxon>
    </lineage>
</organism>
<dbReference type="InterPro" id="IPR013783">
    <property type="entry name" value="Ig-like_fold"/>
</dbReference>
<dbReference type="Gene3D" id="2.60.40.10">
    <property type="entry name" value="Immunoglobulins"/>
    <property type="match status" value="1"/>
</dbReference>
<name>A0A8C4K7P1_DRONO</name>
<evidence type="ECO:0000256" key="1">
    <source>
        <dbReference type="SAM" id="MobiDB-lite"/>
    </source>
</evidence>
<feature type="region of interest" description="Disordered" evidence="1">
    <location>
        <begin position="106"/>
        <end position="128"/>
    </location>
</feature>
<proteinExistence type="predicted"/>
<reference evidence="2" key="1">
    <citation type="submission" date="2025-08" db="UniProtKB">
        <authorList>
            <consortium name="Ensembl"/>
        </authorList>
    </citation>
    <scope>IDENTIFICATION</scope>
</reference>
<dbReference type="AlphaFoldDB" id="A0A8C4K7P1"/>